<feature type="binding site" evidence="5">
    <location>
        <position position="4"/>
    </location>
    <ligand>
        <name>Mg(2+)</name>
        <dbReference type="ChEBI" id="CHEBI:18420"/>
    </ligand>
</feature>
<dbReference type="EC" id="3.1.-.-" evidence="5"/>
<evidence type="ECO:0000256" key="1">
    <source>
        <dbReference type="ARBA" id="ARBA00022649"/>
    </source>
</evidence>
<evidence type="ECO:0000256" key="5">
    <source>
        <dbReference type="HAMAP-Rule" id="MF_00265"/>
    </source>
</evidence>
<dbReference type="InterPro" id="IPR029060">
    <property type="entry name" value="PIN-like_dom_sf"/>
</dbReference>
<protein>
    <recommendedName>
        <fullName evidence="5">Ribonuclease VapC</fullName>
        <shortName evidence="5">RNase VapC</shortName>
        <ecNumber evidence="5">3.1.-.-</ecNumber>
    </recommendedName>
    <alternativeName>
        <fullName evidence="5">Toxin VapC</fullName>
    </alternativeName>
</protein>
<keyword evidence="5" id="KW-0800">Toxin</keyword>
<proteinExistence type="inferred from homology"/>
<gene>
    <name evidence="5" type="primary">vapC</name>
    <name evidence="7" type="ORF">F4Y08_10415</name>
</gene>
<comment type="caution">
    <text evidence="7">The sequence shown here is derived from an EMBL/GenBank/DDBJ whole genome shotgun (WGS) entry which is preliminary data.</text>
</comment>
<dbReference type="AlphaFoldDB" id="A0A6B1DTZ7"/>
<evidence type="ECO:0000313" key="7">
    <source>
        <dbReference type="EMBL" id="MYD90731.1"/>
    </source>
</evidence>
<sequence>MFIDTNVLVNSRIAQAPHHEIARECLSRALDGNEPLRISRQVVREYLSVMTRPQTWSVAIMLEDALDDVDRLTRSFEVLEDGPVVTETLIALCRAIPIGGKQIHDANIVATMLAHGTRRLLTFNTADFRRYGDRIELVDTQSNRDNHRRGT</sequence>
<dbReference type="GO" id="GO:0004540">
    <property type="term" value="F:RNA nuclease activity"/>
    <property type="evidence" value="ECO:0007669"/>
    <property type="project" value="InterPro"/>
</dbReference>
<dbReference type="EMBL" id="VXPY01000074">
    <property type="protein sequence ID" value="MYD90731.1"/>
    <property type="molecule type" value="Genomic_DNA"/>
</dbReference>
<keyword evidence="5" id="KW-0460">Magnesium</keyword>
<evidence type="ECO:0000256" key="2">
    <source>
        <dbReference type="ARBA" id="ARBA00022722"/>
    </source>
</evidence>
<dbReference type="Gene3D" id="3.40.50.1010">
    <property type="entry name" value="5'-nuclease"/>
    <property type="match status" value="1"/>
</dbReference>
<comment type="cofactor">
    <cofactor evidence="5">
        <name>Mg(2+)</name>
        <dbReference type="ChEBI" id="CHEBI:18420"/>
    </cofactor>
</comment>
<evidence type="ECO:0000259" key="6">
    <source>
        <dbReference type="Pfam" id="PF01850"/>
    </source>
</evidence>
<dbReference type="Pfam" id="PF01850">
    <property type="entry name" value="PIN"/>
    <property type="match status" value="1"/>
</dbReference>
<feature type="domain" description="PIN" evidence="6">
    <location>
        <begin position="1"/>
        <end position="132"/>
    </location>
</feature>
<dbReference type="SUPFAM" id="SSF88723">
    <property type="entry name" value="PIN domain-like"/>
    <property type="match status" value="1"/>
</dbReference>
<feature type="binding site" evidence="5">
    <location>
        <position position="105"/>
    </location>
    <ligand>
        <name>Mg(2+)</name>
        <dbReference type="ChEBI" id="CHEBI:18420"/>
    </ligand>
</feature>
<keyword evidence="1 5" id="KW-1277">Toxin-antitoxin system</keyword>
<comment type="function">
    <text evidence="5">Toxic component of a toxin-antitoxin (TA) system. An RNase.</text>
</comment>
<keyword evidence="4 5" id="KW-0378">Hydrolase</keyword>
<organism evidence="7">
    <name type="scientific">Caldilineaceae bacterium SB0662_bin_9</name>
    <dbReference type="NCBI Taxonomy" id="2605258"/>
    <lineage>
        <taxon>Bacteria</taxon>
        <taxon>Bacillati</taxon>
        <taxon>Chloroflexota</taxon>
        <taxon>Caldilineae</taxon>
        <taxon>Caldilineales</taxon>
        <taxon>Caldilineaceae</taxon>
    </lineage>
</organism>
<dbReference type="GO" id="GO:0016787">
    <property type="term" value="F:hydrolase activity"/>
    <property type="evidence" value="ECO:0007669"/>
    <property type="project" value="UniProtKB-KW"/>
</dbReference>
<dbReference type="InterPro" id="IPR022907">
    <property type="entry name" value="VapC_family"/>
</dbReference>
<evidence type="ECO:0000256" key="3">
    <source>
        <dbReference type="ARBA" id="ARBA00022723"/>
    </source>
</evidence>
<name>A0A6B1DTZ7_9CHLR</name>
<dbReference type="GO" id="GO:0090729">
    <property type="term" value="F:toxin activity"/>
    <property type="evidence" value="ECO:0007669"/>
    <property type="project" value="UniProtKB-KW"/>
</dbReference>
<reference evidence="7" key="1">
    <citation type="submission" date="2019-09" db="EMBL/GenBank/DDBJ databases">
        <title>Characterisation of the sponge microbiome using genome-centric metagenomics.</title>
        <authorList>
            <person name="Engelberts J.P."/>
            <person name="Robbins S.J."/>
            <person name="De Goeij J.M."/>
            <person name="Aranda M."/>
            <person name="Bell S.C."/>
            <person name="Webster N.S."/>
        </authorList>
    </citation>
    <scope>NUCLEOTIDE SEQUENCE</scope>
    <source>
        <strain evidence="7">SB0662_bin_9</strain>
    </source>
</reference>
<evidence type="ECO:0000256" key="4">
    <source>
        <dbReference type="ARBA" id="ARBA00022801"/>
    </source>
</evidence>
<dbReference type="GO" id="GO:0000287">
    <property type="term" value="F:magnesium ion binding"/>
    <property type="evidence" value="ECO:0007669"/>
    <property type="project" value="UniProtKB-UniRule"/>
</dbReference>
<comment type="similarity">
    <text evidence="5">Belongs to the PINc/VapC protein family.</text>
</comment>
<accession>A0A6B1DTZ7</accession>
<dbReference type="InterPro" id="IPR002716">
    <property type="entry name" value="PIN_dom"/>
</dbReference>
<keyword evidence="3 5" id="KW-0479">Metal-binding</keyword>
<keyword evidence="2 5" id="KW-0540">Nuclease</keyword>
<dbReference type="HAMAP" id="MF_00265">
    <property type="entry name" value="VapC_Nob1"/>
    <property type="match status" value="1"/>
</dbReference>